<evidence type="ECO:0000313" key="2">
    <source>
        <dbReference type="Proteomes" id="UP001234202"/>
    </source>
</evidence>
<protein>
    <submittedName>
        <fullName evidence="1">Uncharacterized protein</fullName>
    </submittedName>
</protein>
<evidence type="ECO:0000313" key="1">
    <source>
        <dbReference type="EMBL" id="KAJ9128244.1"/>
    </source>
</evidence>
<dbReference type="EMBL" id="JASBWV010000001">
    <property type="protein sequence ID" value="KAJ9128244.1"/>
    <property type="molecule type" value="Genomic_DNA"/>
</dbReference>
<proteinExistence type="predicted"/>
<name>A0ACC2XW80_9TREE</name>
<keyword evidence="2" id="KW-1185">Reference proteome</keyword>
<accession>A0ACC2XW80</accession>
<sequence length="1104" mass="121388">MWRSSQAHKPRPLQLVQPAFTSYSPKILQPTPLQTAASSSSDPLIGLLPLSVFRRILNYLPVPDIPNVARTCRILARIVRTDERVWNARCVVLGLLDNVAHDGQDKAQCRRQHSISVTRNGQPHATAAPINLNDDDFGDFASQPLSAINDRNASSGTGVADDDFDDVFGDFTSATVPPRSAATQTNKPVPSQKNNGVSLLDMDFEDGNNVPLPSTLTTSKKTPQKATLQKRTNGFFAVNPAVLSSPSSGRPSSTGKDGSCHAYDVYKEQHIRLTPYVKVLRSCSTANSSTITSSISASQALSLLFPPTQNGPAPLDAQASVLADLLSFLSAAVEPTRDWGWLRRVLGGVCDRFESVCLNAFDRAEKLAESTSISPFSPAQSINTSDSATAALRMVSEASWNVYRTTRETELREKRYRPHAKESLFTSGAKFGSSNAMVVQEFIHDQSEWELGRAWVEKREVFYEGSKWDSTKNIVKVAQSQSTKTHMLDFTPMNDFISHVLAAVDQDGAVITKVAEYINPLLSECRLLSQELFLTATPATFVESWRVVEKMADVAKNLIPDGAEEAEEGVASVSLDYSRLLGQVVYDMFEVNMDEYLEEEIEHVKSSLDSICVAWDQQSGPSAGSALKPETRSTFLSSSNPDQVKRNVLAGFRDVLLLPVTIVPLTVSYGVNAIVTGGTSAVNGLSMLNPQKWGGNSTATAPVVEATALDQTDADLVTDDSAHTEGPLPSVMVQPVEGDQVWASEKSDISSSKNESLQASTATPSTADSRFGQMQLLLSLDIILELIHADRESLKRIETFKDYTGKYGRKVKDAIEEVFVLLLRAVGDRHIAPGFRKAIEQMGTYKPEKGDDATSVAPLLQFFELVHIGDTIQSMVQVYFDKELAAYIDKTDFLNGAMQQKKKFESTLDESVAAGLNAGIEVLMNQVEHIIQTETIPGQYCPPAGQDLELGPTKGCEDAIKCLELHCTLLKGSASKEVLEVFYQEVGIRLQAILQRHIKRQIISLEGGFQMISDLNAYYAFVASLKQPRITEDFSNLKMIGHVYIVADAKDLAQIVRDVARYGATFRPEDVYEFIQRRSDWKKIEKVVDKAMYSLSVKEDCRIM</sequence>
<dbReference type="Proteomes" id="UP001234202">
    <property type="component" value="Unassembled WGS sequence"/>
</dbReference>
<organism evidence="1 2">
    <name type="scientific">Naganishia onofrii</name>
    <dbReference type="NCBI Taxonomy" id="1851511"/>
    <lineage>
        <taxon>Eukaryota</taxon>
        <taxon>Fungi</taxon>
        <taxon>Dikarya</taxon>
        <taxon>Basidiomycota</taxon>
        <taxon>Agaricomycotina</taxon>
        <taxon>Tremellomycetes</taxon>
        <taxon>Filobasidiales</taxon>
        <taxon>Filobasidiaceae</taxon>
        <taxon>Naganishia</taxon>
    </lineage>
</organism>
<gene>
    <name evidence="1" type="ORF">QFC24_000536</name>
</gene>
<comment type="caution">
    <text evidence="1">The sequence shown here is derived from an EMBL/GenBank/DDBJ whole genome shotgun (WGS) entry which is preliminary data.</text>
</comment>
<reference evidence="1" key="1">
    <citation type="submission" date="2023-04" db="EMBL/GenBank/DDBJ databases">
        <title>Draft Genome sequencing of Naganishia species isolated from polar environments using Oxford Nanopore Technology.</title>
        <authorList>
            <person name="Leo P."/>
            <person name="Venkateswaran K."/>
        </authorList>
    </citation>
    <scope>NUCLEOTIDE SEQUENCE</scope>
    <source>
        <strain evidence="1">DBVPG 5303</strain>
    </source>
</reference>